<dbReference type="InterPro" id="IPR059002">
    <property type="entry name" value="IBH1_N"/>
</dbReference>
<comment type="caution">
    <text evidence="4">The sequence shown here is derived from an EMBL/GenBank/DDBJ whole genome shotgun (WGS) entry which is preliminary data.</text>
</comment>
<evidence type="ECO:0000313" key="5">
    <source>
        <dbReference type="Proteomes" id="UP000436088"/>
    </source>
</evidence>
<dbReference type="PANTHER" id="PTHR33124:SF5">
    <property type="entry name" value="TRANSCRIPTION FACTOR IBH1-LIKE 1"/>
    <property type="match status" value="1"/>
</dbReference>
<dbReference type="Pfam" id="PF26576">
    <property type="entry name" value="IBH1_N"/>
    <property type="match status" value="1"/>
</dbReference>
<dbReference type="OrthoDB" id="1922093at2759"/>
<organism evidence="4 5">
    <name type="scientific">Hibiscus syriacus</name>
    <name type="common">Rose of Sharon</name>
    <dbReference type="NCBI Taxonomy" id="106335"/>
    <lineage>
        <taxon>Eukaryota</taxon>
        <taxon>Viridiplantae</taxon>
        <taxon>Streptophyta</taxon>
        <taxon>Embryophyta</taxon>
        <taxon>Tracheophyta</taxon>
        <taxon>Spermatophyta</taxon>
        <taxon>Magnoliopsida</taxon>
        <taxon>eudicotyledons</taxon>
        <taxon>Gunneridae</taxon>
        <taxon>Pentapetalae</taxon>
        <taxon>rosids</taxon>
        <taxon>malvids</taxon>
        <taxon>Malvales</taxon>
        <taxon>Malvaceae</taxon>
        <taxon>Malvoideae</taxon>
        <taxon>Hibiscus</taxon>
    </lineage>
</organism>
<dbReference type="InterPro" id="IPR044660">
    <property type="entry name" value="IBH1-like"/>
</dbReference>
<gene>
    <name evidence="4" type="ORF">F3Y22_tig00003969pilonHSYRG00008</name>
</gene>
<feature type="domain" description="IBH1-like N-terminal" evidence="3">
    <location>
        <begin position="8"/>
        <end position="61"/>
    </location>
</feature>
<dbReference type="Proteomes" id="UP000436088">
    <property type="component" value="Unassembled WGS sequence"/>
</dbReference>
<evidence type="ECO:0000259" key="3">
    <source>
        <dbReference type="Pfam" id="PF26576"/>
    </source>
</evidence>
<keyword evidence="5" id="KW-1185">Reference proteome</keyword>
<keyword evidence="1" id="KW-0805">Transcription regulation</keyword>
<sequence>MRSPGPLKQKILKKWMMGLQRCKKNMSILERKRAIKLSADVAMASLRNDAAYWSRVLIAKAVNEANNKKIVQKVFTIRTAACNKRIIRSKKILKRARRRRKRTAQASSITKGLVRKRRRILKSLIPGGEFMNGVTLIEETLDYIISLRAQFDVMESLARFSENQSQ</sequence>
<evidence type="ECO:0000313" key="4">
    <source>
        <dbReference type="EMBL" id="KAE8729135.1"/>
    </source>
</evidence>
<dbReference type="EMBL" id="VEPZ02000237">
    <property type="protein sequence ID" value="KAE8729135.1"/>
    <property type="molecule type" value="Genomic_DNA"/>
</dbReference>
<dbReference type="AlphaFoldDB" id="A0A6A3CI87"/>
<evidence type="ECO:0000256" key="2">
    <source>
        <dbReference type="ARBA" id="ARBA00023163"/>
    </source>
</evidence>
<keyword evidence="2" id="KW-0804">Transcription</keyword>
<dbReference type="PANTHER" id="PTHR33124">
    <property type="entry name" value="TRANSCRIPTION FACTOR IBH1-LIKE 1"/>
    <property type="match status" value="1"/>
</dbReference>
<evidence type="ECO:0000256" key="1">
    <source>
        <dbReference type="ARBA" id="ARBA00023015"/>
    </source>
</evidence>
<accession>A0A6A3CI87</accession>
<reference evidence="4" key="1">
    <citation type="submission" date="2019-09" db="EMBL/GenBank/DDBJ databases">
        <title>Draft genome information of white flower Hibiscus syriacus.</title>
        <authorList>
            <person name="Kim Y.-M."/>
        </authorList>
    </citation>
    <scope>NUCLEOTIDE SEQUENCE [LARGE SCALE GENOMIC DNA]</scope>
    <source>
        <strain evidence="4">YM2019G1</strain>
    </source>
</reference>
<dbReference type="GO" id="GO:0006355">
    <property type="term" value="P:regulation of DNA-templated transcription"/>
    <property type="evidence" value="ECO:0007669"/>
    <property type="project" value="InterPro"/>
</dbReference>
<name>A0A6A3CI87_HIBSY</name>
<proteinExistence type="predicted"/>
<protein>
    <recommendedName>
        <fullName evidence="3">IBH1-like N-terminal domain-containing protein</fullName>
    </recommendedName>
</protein>